<keyword evidence="4" id="KW-0378">Hydrolase</keyword>
<dbReference type="Gene3D" id="3.30.420.10">
    <property type="entry name" value="Ribonuclease H-like superfamily/Ribonuclease H"/>
    <property type="match status" value="1"/>
</dbReference>
<evidence type="ECO:0000256" key="1">
    <source>
        <dbReference type="ARBA" id="ARBA00001946"/>
    </source>
</evidence>
<gene>
    <name evidence="10" type="ORF">CEY00_Acc21441</name>
</gene>
<accession>A0A2R6Q715</accession>
<evidence type="ECO:0000256" key="3">
    <source>
        <dbReference type="ARBA" id="ARBA00022723"/>
    </source>
</evidence>
<comment type="similarity">
    <text evidence="7">Belongs to the exonuclease superfamily. TREX family.</text>
</comment>
<dbReference type="EMBL" id="NKQK01000019">
    <property type="protein sequence ID" value="PSS03058.1"/>
    <property type="molecule type" value="Genomic_DNA"/>
</dbReference>
<keyword evidence="11" id="KW-1185">Reference proteome</keyword>
<proteinExistence type="inferred from homology"/>
<evidence type="ECO:0000256" key="2">
    <source>
        <dbReference type="ARBA" id="ARBA00022722"/>
    </source>
</evidence>
<evidence type="ECO:0000313" key="10">
    <source>
        <dbReference type="EMBL" id="PSS03058.1"/>
    </source>
</evidence>
<dbReference type="SUPFAM" id="SSF53098">
    <property type="entry name" value="Ribonuclease H-like"/>
    <property type="match status" value="1"/>
</dbReference>
<dbReference type="GO" id="GO:0003676">
    <property type="term" value="F:nucleic acid binding"/>
    <property type="evidence" value="ECO:0007669"/>
    <property type="project" value="InterPro"/>
</dbReference>
<dbReference type="SMART" id="SM00479">
    <property type="entry name" value="EXOIII"/>
    <property type="match status" value="1"/>
</dbReference>
<comment type="caution">
    <text evidence="10">The sequence shown here is derived from an EMBL/GenBank/DDBJ whole genome shotgun (WGS) entry which is preliminary data.</text>
</comment>
<evidence type="ECO:0000256" key="5">
    <source>
        <dbReference type="ARBA" id="ARBA00022839"/>
    </source>
</evidence>
<dbReference type="CDD" id="cd06127">
    <property type="entry name" value="DEDDh"/>
    <property type="match status" value="1"/>
</dbReference>
<reference evidence="10 11" key="1">
    <citation type="submission" date="2017-07" db="EMBL/GenBank/DDBJ databases">
        <title>An improved, manually edited Actinidia chinensis var. chinensis (kiwifruit) genome highlights the challenges associated with draft genomes and gene prediction in plants.</title>
        <authorList>
            <person name="Pilkington S."/>
            <person name="Crowhurst R."/>
            <person name="Hilario E."/>
            <person name="Nardozza S."/>
            <person name="Fraser L."/>
            <person name="Peng Y."/>
            <person name="Gunaseelan K."/>
            <person name="Simpson R."/>
            <person name="Tahir J."/>
            <person name="Deroles S."/>
            <person name="Templeton K."/>
            <person name="Luo Z."/>
            <person name="Davy M."/>
            <person name="Cheng C."/>
            <person name="Mcneilage M."/>
            <person name="Scaglione D."/>
            <person name="Liu Y."/>
            <person name="Zhang Q."/>
            <person name="Datson P."/>
            <person name="De Silva N."/>
            <person name="Gardiner S."/>
            <person name="Bassett H."/>
            <person name="Chagne D."/>
            <person name="Mccallum J."/>
            <person name="Dzierzon H."/>
            <person name="Deng C."/>
            <person name="Wang Y.-Y."/>
            <person name="Barron N."/>
            <person name="Manako K."/>
            <person name="Bowen J."/>
            <person name="Foster T."/>
            <person name="Erridge Z."/>
            <person name="Tiffin H."/>
            <person name="Waite C."/>
            <person name="Davies K."/>
            <person name="Grierson E."/>
            <person name="Laing W."/>
            <person name="Kirk R."/>
            <person name="Chen X."/>
            <person name="Wood M."/>
            <person name="Montefiori M."/>
            <person name="Brummell D."/>
            <person name="Schwinn K."/>
            <person name="Catanach A."/>
            <person name="Fullerton C."/>
            <person name="Li D."/>
            <person name="Meiyalaghan S."/>
            <person name="Nieuwenhuizen N."/>
            <person name="Read N."/>
            <person name="Prakash R."/>
            <person name="Hunter D."/>
            <person name="Zhang H."/>
            <person name="Mckenzie M."/>
            <person name="Knabel M."/>
            <person name="Harris A."/>
            <person name="Allan A."/>
            <person name="Chen A."/>
            <person name="Janssen B."/>
            <person name="Plunkett B."/>
            <person name="Dwamena C."/>
            <person name="Voogd C."/>
            <person name="Leif D."/>
            <person name="Lafferty D."/>
            <person name="Souleyre E."/>
            <person name="Varkonyi-Gasic E."/>
            <person name="Gambi F."/>
            <person name="Hanley J."/>
            <person name="Yao J.-L."/>
            <person name="Cheung J."/>
            <person name="David K."/>
            <person name="Warren B."/>
            <person name="Marsh K."/>
            <person name="Snowden K."/>
            <person name="Lin-Wang K."/>
            <person name="Brian L."/>
            <person name="Martinez-Sanchez M."/>
            <person name="Wang M."/>
            <person name="Ileperuma N."/>
            <person name="Macnee N."/>
            <person name="Campin R."/>
            <person name="Mcatee P."/>
            <person name="Drummond R."/>
            <person name="Espley R."/>
            <person name="Ireland H."/>
            <person name="Wu R."/>
            <person name="Atkinson R."/>
            <person name="Karunairetnam S."/>
            <person name="Bulley S."/>
            <person name="Chunkath S."/>
            <person name="Hanley Z."/>
            <person name="Storey R."/>
            <person name="Thrimawithana A."/>
            <person name="Thomson S."/>
            <person name="David C."/>
            <person name="Testolin R."/>
        </authorList>
    </citation>
    <scope>NUCLEOTIDE SEQUENCE [LARGE SCALE GENOMIC DNA]</scope>
    <source>
        <strain evidence="11">cv. Red5</strain>
        <tissue evidence="10">Young leaf</tissue>
    </source>
</reference>
<evidence type="ECO:0000256" key="7">
    <source>
        <dbReference type="ARBA" id="ARBA00025769"/>
    </source>
</evidence>
<dbReference type="InParanoid" id="A0A2R6Q715"/>
<evidence type="ECO:0000256" key="8">
    <source>
        <dbReference type="SAM" id="MobiDB-lite"/>
    </source>
</evidence>
<dbReference type="PANTHER" id="PTHR13058">
    <property type="entry name" value="THREE PRIME REPAIR EXONUCLEASE 1, 2"/>
    <property type="match status" value="1"/>
</dbReference>
<dbReference type="OrthoDB" id="10250935at2759"/>
<dbReference type="FunCoup" id="A0A2R6Q715">
    <property type="interactions" value="229"/>
</dbReference>
<feature type="region of interest" description="Disordered" evidence="8">
    <location>
        <begin position="41"/>
        <end position="71"/>
    </location>
</feature>
<keyword evidence="6" id="KW-0460">Magnesium</keyword>
<comment type="cofactor">
    <cofactor evidence="1">
        <name>Mg(2+)</name>
        <dbReference type="ChEBI" id="CHEBI:18420"/>
    </cofactor>
</comment>
<dbReference type="InterPro" id="IPR036397">
    <property type="entry name" value="RNaseH_sf"/>
</dbReference>
<dbReference type="FunFam" id="3.30.420.10:FF:000081">
    <property type="entry name" value="Exonuclease DPD1 chloroplastic/mitochondrial"/>
    <property type="match status" value="1"/>
</dbReference>
<name>A0A2R6Q715_ACTCC</name>
<dbReference type="GO" id="GO:0005737">
    <property type="term" value="C:cytoplasm"/>
    <property type="evidence" value="ECO:0007669"/>
    <property type="project" value="TreeGrafter"/>
</dbReference>
<dbReference type="Pfam" id="PF00929">
    <property type="entry name" value="RNase_T"/>
    <property type="match status" value="1"/>
</dbReference>
<evidence type="ECO:0000256" key="6">
    <source>
        <dbReference type="ARBA" id="ARBA00022842"/>
    </source>
</evidence>
<evidence type="ECO:0000259" key="9">
    <source>
        <dbReference type="SMART" id="SM00479"/>
    </source>
</evidence>
<dbReference type="InterPro" id="IPR013520">
    <property type="entry name" value="Ribonucl_H"/>
</dbReference>
<keyword evidence="3" id="KW-0479">Metal-binding</keyword>
<evidence type="ECO:0000256" key="4">
    <source>
        <dbReference type="ARBA" id="ARBA00022801"/>
    </source>
</evidence>
<dbReference type="STRING" id="1590841.A0A2R6Q715"/>
<reference evidence="11" key="2">
    <citation type="journal article" date="2018" name="BMC Genomics">
        <title>A manually annotated Actinidia chinensis var. chinensis (kiwifruit) genome highlights the challenges associated with draft genomes and gene prediction in plants.</title>
        <authorList>
            <person name="Pilkington S.M."/>
            <person name="Crowhurst R."/>
            <person name="Hilario E."/>
            <person name="Nardozza S."/>
            <person name="Fraser L."/>
            <person name="Peng Y."/>
            <person name="Gunaseelan K."/>
            <person name="Simpson R."/>
            <person name="Tahir J."/>
            <person name="Deroles S.C."/>
            <person name="Templeton K."/>
            <person name="Luo Z."/>
            <person name="Davy M."/>
            <person name="Cheng C."/>
            <person name="McNeilage M."/>
            <person name="Scaglione D."/>
            <person name="Liu Y."/>
            <person name="Zhang Q."/>
            <person name="Datson P."/>
            <person name="De Silva N."/>
            <person name="Gardiner S.E."/>
            <person name="Bassett H."/>
            <person name="Chagne D."/>
            <person name="McCallum J."/>
            <person name="Dzierzon H."/>
            <person name="Deng C."/>
            <person name="Wang Y.Y."/>
            <person name="Barron L."/>
            <person name="Manako K."/>
            <person name="Bowen J."/>
            <person name="Foster T.M."/>
            <person name="Erridge Z.A."/>
            <person name="Tiffin H."/>
            <person name="Waite C.N."/>
            <person name="Davies K.M."/>
            <person name="Grierson E.P."/>
            <person name="Laing W.A."/>
            <person name="Kirk R."/>
            <person name="Chen X."/>
            <person name="Wood M."/>
            <person name="Montefiori M."/>
            <person name="Brummell D.A."/>
            <person name="Schwinn K.E."/>
            <person name="Catanach A."/>
            <person name="Fullerton C."/>
            <person name="Li D."/>
            <person name="Meiyalaghan S."/>
            <person name="Nieuwenhuizen N."/>
            <person name="Read N."/>
            <person name="Prakash R."/>
            <person name="Hunter D."/>
            <person name="Zhang H."/>
            <person name="McKenzie M."/>
            <person name="Knabel M."/>
            <person name="Harris A."/>
            <person name="Allan A.C."/>
            <person name="Gleave A."/>
            <person name="Chen A."/>
            <person name="Janssen B.J."/>
            <person name="Plunkett B."/>
            <person name="Ampomah-Dwamena C."/>
            <person name="Voogd C."/>
            <person name="Leif D."/>
            <person name="Lafferty D."/>
            <person name="Souleyre E.J.F."/>
            <person name="Varkonyi-Gasic E."/>
            <person name="Gambi F."/>
            <person name="Hanley J."/>
            <person name="Yao J.L."/>
            <person name="Cheung J."/>
            <person name="David K.M."/>
            <person name="Warren B."/>
            <person name="Marsh K."/>
            <person name="Snowden K.C."/>
            <person name="Lin-Wang K."/>
            <person name="Brian L."/>
            <person name="Martinez-Sanchez M."/>
            <person name="Wang M."/>
            <person name="Ileperuma N."/>
            <person name="Macnee N."/>
            <person name="Campin R."/>
            <person name="McAtee P."/>
            <person name="Drummond R.S.M."/>
            <person name="Espley R.V."/>
            <person name="Ireland H.S."/>
            <person name="Wu R."/>
            <person name="Atkinson R.G."/>
            <person name="Karunairetnam S."/>
            <person name="Bulley S."/>
            <person name="Chunkath S."/>
            <person name="Hanley Z."/>
            <person name="Storey R."/>
            <person name="Thrimawithana A.H."/>
            <person name="Thomson S."/>
            <person name="David C."/>
            <person name="Testolin R."/>
            <person name="Huang H."/>
            <person name="Hellens R.P."/>
            <person name="Schaffer R.J."/>
        </authorList>
    </citation>
    <scope>NUCLEOTIDE SEQUENCE [LARGE SCALE GENOMIC DNA]</scope>
    <source>
        <strain evidence="11">cv. Red5</strain>
    </source>
</reference>
<dbReference type="OMA" id="HGITTQM"/>
<dbReference type="GO" id="GO:0008296">
    <property type="term" value="F:3'-5'-DNA exonuclease activity"/>
    <property type="evidence" value="ECO:0007669"/>
    <property type="project" value="TreeGrafter"/>
</dbReference>
<sequence length="335" mass="37979">MRTVAMCFSILPRCGIHVLASSRFKSFHNLSRPSGNGARFGVFGSSSHRHEGGHSKGWSRKPITTKTEGRKKKVLTRKTSDLVQEISDVSITTGTTLNITKPDISEYQRIQYCDTQQKIDESRDLVGLLTVIVFDLETTGISRENERIIEIALQDLVGGENSTFQTLVNPERDVWNEHIHNISTHMVRKPGVPRMKDLIPILLQYVESRRKPGGLVLWVAHNARRFDVPFLINEFSRCSFDIPRDWLFMDTVPLAREAMKSEGSKRSSVSLEALREHYKIPLVGRPHRAMSDVNMLSLILRRLTFDLKLPVSGLVERSFTASDLINVKKKKKSSG</sequence>
<dbReference type="Proteomes" id="UP000241394">
    <property type="component" value="Chromosome LG19"/>
</dbReference>
<dbReference type="GO" id="GO:0006308">
    <property type="term" value="P:DNA catabolic process"/>
    <property type="evidence" value="ECO:0007669"/>
    <property type="project" value="TreeGrafter"/>
</dbReference>
<dbReference type="GO" id="GO:0046872">
    <property type="term" value="F:metal ion binding"/>
    <property type="evidence" value="ECO:0007669"/>
    <property type="project" value="UniProtKB-KW"/>
</dbReference>
<dbReference type="AlphaFoldDB" id="A0A2R6Q715"/>
<dbReference type="PANTHER" id="PTHR13058:SF19">
    <property type="entry name" value="LD40940P"/>
    <property type="match status" value="1"/>
</dbReference>
<dbReference type="InterPro" id="IPR040393">
    <property type="entry name" value="TREX1/2"/>
</dbReference>
<protein>
    <submittedName>
        <fullName evidence="10">Exonuclease</fullName>
    </submittedName>
</protein>
<evidence type="ECO:0000313" key="11">
    <source>
        <dbReference type="Proteomes" id="UP000241394"/>
    </source>
</evidence>
<keyword evidence="2" id="KW-0540">Nuclease</keyword>
<organism evidence="10 11">
    <name type="scientific">Actinidia chinensis var. chinensis</name>
    <name type="common">Chinese soft-hair kiwi</name>
    <dbReference type="NCBI Taxonomy" id="1590841"/>
    <lineage>
        <taxon>Eukaryota</taxon>
        <taxon>Viridiplantae</taxon>
        <taxon>Streptophyta</taxon>
        <taxon>Embryophyta</taxon>
        <taxon>Tracheophyta</taxon>
        <taxon>Spermatophyta</taxon>
        <taxon>Magnoliopsida</taxon>
        <taxon>eudicotyledons</taxon>
        <taxon>Gunneridae</taxon>
        <taxon>Pentapetalae</taxon>
        <taxon>asterids</taxon>
        <taxon>Ericales</taxon>
        <taxon>Actinidiaceae</taxon>
        <taxon>Actinidia</taxon>
    </lineage>
</organism>
<dbReference type="InterPro" id="IPR012337">
    <property type="entry name" value="RNaseH-like_sf"/>
</dbReference>
<keyword evidence="5 10" id="KW-0269">Exonuclease</keyword>
<dbReference type="Gramene" id="PSS03058">
    <property type="protein sequence ID" value="PSS03058"/>
    <property type="gene ID" value="CEY00_Acc21441"/>
</dbReference>
<feature type="domain" description="Exonuclease" evidence="9">
    <location>
        <begin position="130"/>
        <end position="309"/>
    </location>
</feature>